<dbReference type="GO" id="GO:0004500">
    <property type="term" value="F:dopamine beta-monooxygenase activity"/>
    <property type="evidence" value="ECO:0007669"/>
    <property type="project" value="InterPro"/>
</dbReference>
<dbReference type="Proteomes" id="UP000054495">
    <property type="component" value="Unassembled WGS sequence"/>
</dbReference>
<dbReference type="EMBL" id="KE125208">
    <property type="protein sequence ID" value="EPB70271.1"/>
    <property type="molecule type" value="Genomic_DNA"/>
</dbReference>
<dbReference type="InterPro" id="IPR045266">
    <property type="entry name" value="DOH_DOMON"/>
</dbReference>
<dbReference type="PANTHER" id="PTHR10157:SF23">
    <property type="entry name" value="MOXD1 HOMOLOG 1"/>
    <property type="match status" value="1"/>
</dbReference>
<feature type="chain" id="PRO_5002307123" description="DOMON domain-containing protein" evidence="1">
    <location>
        <begin position="19"/>
        <end position="131"/>
    </location>
</feature>
<dbReference type="InterPro" id="IPR005018">
    <property type="entry name" value="DOMON_domain"/>
</dbReference>
<evidence type="ECO:0000313" key="3">
    <source>
        <dbReference type="EMBL" id="EPB70271.1"/>
    </source>
</evidence>
<reference evidence="3 4" key="1">
    <citation type="submission" date="2013-05" db="EMBL/GenBank/DDBJ databases">
        <title>Draft genome of the parasitic nematode Anyclostoma ceylanicum.</title>
        <authorList>
            <person name="Mitreva M."/>
        </authorList>
    </citation>
    <scope>NUCLEOTIDE SEQUENCE [LARGE SCALE GENOMIC DNA]</scope>
</reference>
<dbReference type="GO" id="GO:0030667">
    <property type="term" value="C:secretory granule membrane"/>
    <property type="evidence" value="ECO:0007669"/>
    <property type="project" value="TreeGrafter"/>
</dbReference>
<protein>
    <recommendedName>
        <fullName evidence="2">DOMON domain-containing protein</fullName>
    </recommendedName>
</protein>
<dbReference type="GO" id="GO:0006589">
    <property type="term" value="P:octopamine biosynthetic process"/>
    <property type="evidence" value="ECO:0007669"/>
    <property type="project" value="TreeGrafter"/>
</dbReference>
<evidence type="ECO:0000313" key="4">
    <source>
        <dbReference type="Proteomes" id="UP000054495"/>
    </source>
</evidence>
<evidence type="ECO:0000256" key="1">
    <source>
        <dbReference type="SAM" id="SignalP"/>
    </source>
</evidence>
<dbReference type="Pfam" id="PF03351">
    <property type="entry name" value="DOMON"/>
    <property type="match status" value="1"/>
</dbReference>
<evidence type="ECO:0000259" key="2">
    <source>
        <dbReference type="Pfam" id="PF03351"/>
    </source>
</evidence>
<feature type="domain" description="DOMON" evidence="2">
    <location>
        <begin position="29"/>
        <end position="127"/>
    </location>
</feature>
<proteinExistence type="predicted"/>
<sequence>MLILVFLLVAAFFACAKSDGEVSARLGSSAIHISWNVDFADQSVLFTVNQTNAPLGYVIIGFSDHGFYNNSDICIFRNGKLRDAYIDREFQIVYDRSQDCQLEKRRAGKFQFRRRFATCDPKDFALEEGYL</sequence>
<feature type="signal peptide" evidence="1">
    <location>
        <begin position="1"/>
        <end position="18"/>
    </location>
</feature>
<dbReference type="GO" id="GO:0005615">
    <property type="term" value="C:extracellular space"/>
    <property type="evidence" value="ECO:0007669"/>
    <property type="project" value="TreeGrafter"/>
</dbReference>
<dbReference type="PANTHER" id="PTHR10157">
    <property type="entry name" value="DOPAMINE BETA HYDROXYLASE RELATED"/>
    <property type="match status" value="1"/>
</dbReference>
<dbReference type="CDD" id="cd09631">
    <property type="entry name" value="DOMON_DOH"/>
    <property type="match status" value="1"/>
</dbReference>
<gene>
    <name evidence="3" type="ORF">ANCCEY_10638</name>
</gene>
<dbReference type="GO" id="GO:0042420">
    <property type="term" value="P:dopamine catabolic process"/>
    <property type="evidence" value="ECO:0007669"/>
    <property type="project" value="TreeGrafter"/>
</dbReference>
<organism evidence="3 4">
    <name type="scientific">Ancylostoma ceylanicum</name>
    <dbReference type="NCBI Taxonomy" id="53326"/>
    <lineage>
        <taxon>Eukaryota</taxon>
        <taxon>Metazoa</taxon>
        <taxon>Ecdysozoa</taxon>
        <taxon>Nematoda</taxon>
        <taxon>Chromadorea</taxon>
        <taxon>Rhabditida</taxon>
        <taxon>Rhabditina</taxon>
        <taxon>Rhabditomorpha</taxon>
        <taxon>Strongyloidea</taxon>
        <taxon>Ancylostomatidae</taxon>
        <taxon>Ancylostomatinae</taxon>
        <taxon>Ancylostoma</taxon>
    </lineage>
</organism>
<keyword evidence="4" id="KW-1185">Reference proteome</keyword>
<dbReference type="GO" id="GO:0005507">
    <property type="term" value="F:copper ion binding"/>
    <property type="evidence" value="ECO:0007669"/>
    <property type="project" value="TreeGrafter"/>
</dbReference>
<dbReference type="GO" id="GO:0042421">
    <property type="term" value="P:norepinephrine biosynthetic process"/>
    <property type="evidence" value="ECO:0007669"/>
    <property type="project" value="TreeGrafter"/>
</dbReference>
<name>A0A0D6LJX3_9BILA</name>
<dbReference type="AlphaFoldDB" id="A0A0D6LJX3"/>
<accession>A0A0D6LJX3</accession>
<dbReference type="InterPro" id="IPR000945">
    <property type="entry name" value="DBH-like"/>
</dbReference>
<keyword evidence="1" id="KW-0732">Signal</keyword>